<accession>A0A0N4ZK30</accession>
<evidence type="ECO:0000259" key="9">
    <source>
        <dbReference type="Pfam" id="PF02897"/>
    </source>
</evidence>
<dbReference type="Gene3D" id="2.130.10.120">
    <property type="entry name" value="Prolyl oligopeptidase, N-terminal domain"/>
    <property type="match status" value="1"/>
</dbReference>
<reference evidence="11" key="1">
    <citation type="submission" date="2017-02" db="UniProtKB">
        <authorList>
            <consortium name="WormBaseParasite"/>
        </authorList>
    </citation>
    <scope>IDENTIFICATION</scope>
</reference>
<evidence type="ECO:0000256" key="2">
    <source>
        <dbReference type="ARBA" id="ARBA00005228"/>
    </source>
</evidence>
<comment type="catalytic activity">
    <reaction evidence="1">
        <text>Hydrolysis of Pro-|-Xaa &gt;&gt; Ala-|-Xaa in oligopeptides.</text>
        <dbReference type="EC" id="3.4.21.26"/>
    </reaction>
</comment>
<dbReference type="GO" id="GO:0006508">
    <property type="term" value="P:proteolysis"/>
    <property type="evidence" value="ECO:0007669"/>
    <property type="project" value="UniProtKB-KW"/>
</dbReference>
<dbReference type="AlphaFoldDB" id="A0A0N4ZK30"/>
<keyword evidence="10" id="KW-1185">Reference proteome</keyword>
<protein>
    <recommendedName>
        <fullName evidence="3 7">Prolyl endopeptidase</fullName>
        <ecNumber evidence="7">3.4.21.-</ecNumber>
    </recommendedName>
</protein>
<dbReference type="FunFam" id="2.130.10.120:FF:000001">
    <property type="entry name" value="Prolyl endopeptidase"/>
    <property type="match status" value="1"/>
</dbReference>
<dbReference type="FunFam" id="3.40.50.1820:FF:000005">
    <property type="entry name" value="Prolyl endopeptidase"/>
    <property type="match status" value="1"/>
</dbReference>
<keyword evidence="6 7" id="KW-0720">Serine protease</keyword>
<dbReference type="Pfam" id="PF02897">
    <property type="entry name" value="Peptidase_S9_N"/>
    <property type="match status" value="1"/>
</dbReference>
<evidence type="ECO:0000313" key="11">
    <source>
        <dbReference type="WBParaSite" id="PTRK_0000846400.1"/>
    </source>
</evidence>
<feature type="domain" description="Peptidase S9 prolyl oligopeptidase catalytic" evidence="8">
    <location>
        <begin position="496"/>
        <end position="717"/>
    </location>
</feature>
<dbReference type="PANTHER" id="PTHR42881:SF2">
    <property type="entry name" value="PROLYL ENDOPEPTIDASE"/>
    <property type="match status" value="1"/>
</dbReference>
<dbReference type="InterPro" id="IPR023302">
    <property type="entry name" value="Pept_S9A_N"/>
</dbReference>
<keyword evidence="4 7" id="KW-0645">Protease</keyword>
<evidence type="ECO:0000256" key="1">
    <source>
        <dbReference type="ARBA" id="ARBA00001070"/>
    </source>
</evidence>
<comment type="similarity">
    <text evidence="2 7">Belongs to the peptidase S9A family.</text>
</comment>
<dbReference type="SUPFAM" id="SSF53474">
    <property type="entry name" value="alpha/beta-Hydrolases"/>
    <property type="match status" value="1"/>
</dbReference>
<evidence type="ECO:0000256" key="6">
    <source>
        <dbReference type="ARBA" id="ARBA00022825"/>
    </source>
</evidence>
<dbReference type="InterPro" id="IPR051167">
    <property type="entry name" value="Prolyl_oligopep/macrocyclase"/>
</dbReference>
<dbReference type="EC" id="3.4.21.-" evidence="7"/>
<dbReference type="GO" id="GO:0004252">
    <property type="term" value="F:serine-type endopeptidase activity"/>
    <property type="evidence" value="ECO:0007669"/>
    <property type="project" value="UniProtKB-UniRule"/>
</dbReference>
<name>A0A0N4ZK30_PARTI</name>
<dbReference type="Pfam" id="PF00326">
    <property type="entry name" value="Peptidase_S9"/>
    <property type="match status" value="1"/>
</dbReference>
<feature type="domain" description="Peptidase S9A N-terminal" evidence="9">
    <location>
        <begin position="14"/>
        <end position="423"/>
    </location>
</feature>
<organism evidence="10 11">
    <name type="scientific">Parastrongyloides trichosuri</name>
    <name type="common">Possum-specific nematode worm</name>
    <dbReference type="NCBI Taxonomy" id="131310"/>
    <lineage>
        <taxon>Eukaryota</taxon>
        <taxon>Metazoa</taxon>
        <taxon>Ecdysozoa</taxon>
        <taxon>Nematoda</taxon>
        <taxon>Chromadorea</taxon>
        <taxon>Rhabditida</taxon>
        <taxon>Tylenchina</taxon>
        <taxon>Panagrolaimomorpha</taxon>
        <taxon>Strongyloidoidea</taxon>
        <taxon>Strongyloididae</taxon>
        <taxon>Parastrongyloides</taxon>
    </lineage>
</organism>
<dbReference type="PRINTS" id="PR00862">
    <property type="entry name" value="PROLIGOPTASE"/>
</dbReference>
<dbReference type="PANTHER" id="PTHR42881">
    <property type="entry name" value="PROLYL ENDOPEPTIDASE"/>
    <property type="match status" value="1"/>
</dbReference>
<evidence type="ECO:0000313" key="10">
    <source>
        <dbReference type="Proteomes" id="UP000038045"/>
    </source>
</evidence>
<proteinExistence type="inferred from homology"/>
<dbReference type="Proteomes" id="UP000038045">
    <property type="component" value="Unplaced"/>
</dbReference>
<dbReference type="PROSITE" id="PS00708">
    <property type="entry name" value="PRO_ENDOPEP_SER"/>
    <property type="match status" value="1"/>
</dbReference>
<dbReference type="SUPFAM" id="SSF50993">
    <property type="entry name" value="Peptidase/esterase 'gauge' domain"/>
    <property type="match status" value="1"/>
</dbReference>
<dbReference type="InterPro" id="IPR002471">
    <property type="entry name" value="Pept_S9_AS"/>
</dbReference>
<evidence type="ECO:0000256" key="5">
    <source>
        <dbReference type="ARBA" id="ARBA00022801"/>
    </source>
</evidence>
<evidence type="ECO:0000259" key="8">
    <source>
        <dbReference type="Pfam" id="PF00326"/>
    </source>
</evidence>
<evidence type="ECO:0000256" key="3">
    <source>
        <dbReference type="ARBA" id="ARBA00016310"/>
    </source>
</evidence>
<dbReference type="InterPro" id="IPR001375">
    <property type="entry name" value="Peptidase_S9_cat"/>
</dbReference>
<sequence length="722" mass="82628">MPVSAFQMEPSVYPIIRRDENVADDYHGTKIKDPYRYLEDPDGEETKQFVTACNKITEPFLNGCTVRKEITKKLTDLWNYEKFTTYAKHGDFYYHYYNTGLQNQSVLYRQKTLNDKAEIFFDPNTLSTDGTTFVRQQKWSREGEYLALGISEKGSDWVTVKFLKAEDGSWMKDCIKGVKHSCLSWMPDNRGIFYSKYPEHKSEVEGTNTEKHSYHSLYYHKMGTSQEQDILVADFRSDPNIMVSGTFCQDDHRLIVETERGCDPTNVVYYYDVSQNNSEITGKIELKPLFTKNDAKYCVIHVKDTTAWVVTNYKSPMFKLIKVNLSTADQGSSTWETVIEEDSKRKLDSVCVVAQDKMFVEYLEDVKSALYVYKLESGEKICKLPFGIGSISSIGCRAKRTEFFIGFESFIAPMAIYHGDFKDMINNEVSMKIIREVKINGYDKDKFETQQVFYNSKDGTKIPMFLLYKKGVKLDGNNPTMLYGYGGFNISVTPCFSISNILFVSNLGGVYAMANIRGGSEYGETWHEGGMKLCKQNCFDDFIAAGEYLVNNKYTSPDKLIIHGGSNGGLLVAACSQQRPDLFGVVINRVGVLDMLRYQKFTIGGAWIPEFGCSDVKEEFDYIYKYSPLHNLKIPKNKIQWPSTLLMTADHDDRVVPSHSLKYIAELYHVLLEAKEYQKNPVLIRVEVAAGHGAGKPTSKRIDELVDLYCFIQRVLDIQWKE</sequence>
<evidence type="ECO:0000256" key="7">
    <source>
        <dbReference type="RuleBase" id="RU368024"/>
    </source>
</evidence>
<keyword evidence="5 7" id="KW-0378">Hydrolase</keyword>
<dbReference type="WBParaSite" id="PTRK_0000846400.1">
    <property type="protein sequence ID" value="PTRK_0000846400.1"/>
    <property type="gene ID" value="PTRK_0000846400"/>
</dbReference>
<dbReference type="InterPro" id="IPR029058">
    <property type="entry name" value="AB_hydrolase_fold"/>
</dbReference>
<dbReference type="InterPro" id="IPR002470">
    <property type="entry name" value="Peptidase_S9A"/>
</dbReference>
<dbReference type="Gene3D" id="3.40.50.1820">
    <property type="entry name" value="alpha/beta hydrolase"/>
    <property type="match status" value="1"/>
</dbReference>
<dbReference type="GO" id="GO:0005829">
    <property type="term" value="C:cytosol"/>
    <property type="evidence" value="ECO:0007669"/>
    <property type="project" value="TreeGrafter"/>
</dbReference>
<dbReference type="GO" id="GO:0070012">
    <property type="term" value="F:oligopeptidase activity"/>
    <property type="evidence" value="ECO:0007669"/>
    <property type="project" value="TreeGrafter"/>
</dbReference>
<evidence type="ECO:0000256" key="4">
    <source>
        <dbReference type="ARBA" id="ARBA00022670"/>
    </source>
</evidence>